<evidence type="ECO:0000313" key="6">
    <source>
        <dbReference type="Proteomes" id="UP000398619"/>
    </source>
</evidence>
<evidence type="ECO:0000256" key="1">
    <source>
        <dbReference type="ARBA" id="ARBA00022630"/>
    </source>
</evidence>
<dbReference type="SUPFAM" id="SSF56176">
    <property type="entry name" value="FAD-binding/transporter-associated domain-like"/>
    <property type="match status" value="1"/>
</dbReference>
<sequence>MAATIYQMEEKYEEYLIDESKYKGYADSISFPESEEEILAILKQMKEEQVSVTIQGAKTGITGAGVPMGGHILNLSHMNQVIGHSTMEDGTGRITVEPGINLMELRKEIAARFRKEHLFWPPNPTETSASIGGIVALGAQGISHMLYGETKDYIESIRLIDGAGNARDISRGQEEEILPGEKMDALDMVLGKEGITGIITRITLKVIPKPEAVWGIVFFFEEKEEAAGFVDMLRSKLPEAEDAKIAAVEYMDRRSVDLIEARKETMMKIRELPDIEEQIQALVYTELQGSEDGIEVIAESLMEVAMECGSNPDQAWALSGETEVEKLHAFRHAAAETANLFIEEQRRKDDRITKLGTDMVIGEQTFKELLEQYEEDMNQAGLEGCIFGHALENHLHVNILPEDYEAYEKGIKQIRSWAEHTRELHGIMSGEHGIGKLKRQILGACVPEDYQELCRKLKAHLDIDGKLNQGNIQG</sequence>
<dbReference type="AlphaFoldDB" id="A0A564SPU7"/>
<evidence type="ECO:0000256" key="3">
    <source>
        <dbReference type="ARBA" id="ARBA00023002"/>
    </source>
</evidence>
<evidence type="ECO:0000259" key="4">
    <source>
        <dbReference type="PROSITE" id="PS51387"/>
    </source>
</evidence>
<proteinExistence type="predicted"/>
<dbReference type="Gene3D" id="3.30.465.10">
    <property type="match status" value="1"/>
</dbReference>
<accession>A0A564SPU7</accession>
<dbReference type="Pfam" id="PF01565">
    <property type="entry name" value="FAD_binding_4"/>
    <property type="match status" value="1"/>
</dbReference>
<dbReference type="InterPro" id="IPR006094">
    <property type="entry name" value="Oxid_FAD_bind_N"/>
</dbReference>
<dbReference type="InterPro" id="IPR016166">
    <property type="entry name" value="FAD-bd_PCMH"/>
</dbReference>
<dbReference type="InterPro" id="IPR016169">
    <property type="entry name" value="FAD-bd_PCMH_sub2"/>
</dbReference>
<feature type="domain" description="FAD-binding PCMH-type" evidence="4">
    <location>
        <begin position="22"/>
        <end position="209"/>
    </location>
</feature>
<dbReference type="SUPFAM" id="SSF55103">
    <property type="entry name" value="FAD-linked oxidases, C-terminal domain"/>
    <property type="match status" value="1"/>
</dbReference>
<name>A0A564SPU7_9FIRM</name>
<evidence type="ECO:0000256" key="2">
    <source>
        <dbReference type="ARBA" id="ARBA00022827"/>
    </source>
</evidence>
<dbReference type="EC" id="1.-.-.-" evidence="5"/>
<dbReference type="RefSeq" id="WP_144100009.1">
    <property type="nucleotide sequence ID" value="NZ_CABHNM010000022.1"/>
</dbReference>
<dbReference type="InterPro" id="IPR051914">
    <property type="entry name" value="FAD-linked_OxidoTrans_Type4"/>
</dbReference>
<dbReference type="Pfam" id="PF02913">
    <property type="entry name" value="FAD-oxidase_C"/>
    <property type="match status" value="1"/>
</dbReference>
<dbReference type="EMBL" id="CABHNM010000022">
    <property type="protein sequence ID" value="VUW97206.1"/>
    <property type="molecule type" value="Genomic_DNA"/>
</dbReference>
<evidence type="ECO:0000313" key="5">
    <source>
        <dbReference type="EMBL" id="VUW97206.1"/>
    </source>
</evidence>
<keyword evidence="2" id="KW-0274">FAD</keyword>
<keyword evidence="3 5" id="KW-0560">Oxidoreductase</keyword>
<dbReference type="Gene3D" id="3.30.70.2740">
    <property type="match status" value="1"/>
</dbReference>
<keyword evidence="1" id="KW-0285">Flavoprotein</keyword>
<dbReference type="InterPro" id="IPR016164">
    <property type="entry name" value="FAD-linked_Oxase-like_C"/>
</dbReference>
<protein>
    <submittedName>
        <fullName evidence="5">Putative FAD-linked oxidoreductase</fullName>
        <ecNumber evidence="5">1.-.-.-</ecNumber>
    </submittedName>
</protein>
<reference evidence="5 6" key="1">
    <citation type="submission" date="2019-07" db="EMBL/GenBank/DDBJ databases">
        <authorList>
            <person name="Hibberd C M."/>
            <person name="Gehrig L. J."/>
            <person name="Chang H.-W."/>
            <person name="Venkatesh S."/>
        </authorList>
    </citation>
    <scope>NUCLEOTIDE SEQUENCE [LARGE SCALE GENOMIC DNA]</scope>
    <source>
        <strain evidence="5">Dorea_longicatena_SSTS_Bg7063</strain>
    </source>
</reference>
<dbReference type="PANTHER" id="PTHR42934">
    <property type="entry name" value="GLYCOLATE OXIDASE SUBUNIT GLCD"/>
    <property type="match status" value="1"/>
</dbReference>
<dbReference type="GO" id="GO:0071949">
    <property type="term" value="F:FAD binding"/>
    <property type="evidence" value="ECO:0007669"/>
    <property type="project" value="InterPro"/>
</dbReference>
<organism evidence="5 6">
    <name type="scientific">Dorea longicatena</name>
    <dbReference type="NCBI Taxonomy" id="88431"/>
    <lineage>
        <taxon>Bacteria</taxon>
        <taxon>Bacillati</taxon>
        <taxon>Bacillota</taxon>
        <taxon>Clostridia</taxon>
        <taxon>Lachnospirales</taxon>
        <taxon>Lachnospiraceae</taxon>
        <taxon>Dorea</taxon>
    </lineage>
</organism>
<dbReference type="Proteomes" id="UP000398619">
    <property type="component" value="Unassembled WGS sequence"/>
</dbReference>
<dbReference type="InterPro" id="IPR004113">
    <property type="entry name" value="FAD-bd_oxidored_4_C"/>
</dbReference>
<dbReference type="GO" id="GO:0016491">
    <property type="term" value="F:oxidoreductase activity"/>
    <property type="evidence" value="ECO:0007669"/>
    <property type="project" value="UniProtKB-KW"/>
</dbReference>
<dbReference type="PROSITE" id="PS51387">
    <property type="entry name" value="FAD_PCMH"/>
    <property type="match status" value="1"/>
</dbReference>
<dbReference type="InterPro" id="IPR036318">
    <property type="entry name" value="FAD-bd_PCMH-like_sf"/>
</dbReference>
<gene>
    <name evidence="5" type="ORF">DLSSTS7063_00832</name>
</gene>
<dbReference type="PANTHER" id="PTHR42934:SF2">
    <property type="entry name" value="GLYCOLATE OXIDASE SUBUNIT GLCD"/>
    <property type="match status" value="1"/>
</dbReference>